<evidence type="ECO:0000313" key="1">
    <source>
        <dbReference type="EMBL" id="MBF8378501.1"/>
    </source>
</evidence>
<keyword evidence="2" id="KW-1185">Reference proteome</keyword>
<protein>
    <submittedName>
        <fullName evidence="1">Uncharacterized protein</fullName>
    </submittedName>
</protein>
<name>A0ABS0F5C8_9BACL</name>
<comment type="caution">
    <text evidence="1">The sequence shown here is derived from an EMBL/GenBank/DDBJ whole genome shotgun (WGS) entry which is preliminary data.</text>
</comment>
<dbReference type="Proteomes" id="UP000642910">
    <property type="component" value="Unassembled WGS sequence"/>
</dbReference>
<proteinExistence type="predicted"/>
<gene>
    <name evidence="1" type="ORF">IW967_11610</name>
</gene>
<accession>A0ABS0F5C8</accession>
<organism evidence="1 2">
    <name type="scientific">Alicyclobacillus mali</name>
    <name type="common">ex Roth et al. 2021</name>
    <dbReference type="NCBI Taxonomy" id="1123961"/>
    <lineage>
        <taxon>Bacteria</taxon>
        <taxon>Bacillati</taxon>
        <taxon>Bacillota</taxon>
        <taxon>Bacilli</taxon>
        <taxon>Bacillales</taxon>
        <taxon>Alicyclobacillaceae</taxon>
        <taxon>Alicyclobacillus</taxon>
    </lineage>
</organism>
<dbReference type="EMBL" id="JADPKZ010000045">
    <property type="protein sequence ID" value="MBF8378501.1"/>
    <property type="molecule type" value="Genomic_DNA"/>
</dbReference>
<evidence type="ECO:0000313" key="2">
    <source>
        <dbReference type="Proteomes" id="UP000642910"/>
    </source>
</evidence>
<dbReference type="RefSeq" id="WP_195867973.1">
    <property type="nucleotide sequence ID" value="NZ_JADPKZ010000045.1"/>
</dbReference>
<reference evidence="1 2" key="1">
    <citation type="submission" date="2020-11" db="EMBL/GenBank/DDBJ databases">
        <title>Genomic insight of Alicyclobacillus mali FL 18 reveals a new arsenic-resistant strain, with potential in environmental biotechnology.</title>
        <authorList>
            <person name="Fiorentino G."/>
            <person name="Gallo G."/>
            <person name="Aulitto M."/>
        </authorList>
    </citation>
    <scope>NUCLEOTIDE SEQUENCE [LARGE SCALE GENOMIC DNA]</scope>
    <source>
        <strain evidence="1 2">FL 18</strain>
    </source>
</reference>
<sequence length="171" mass="19433">MRKKLEKLNGQRRRFQGRFVRFGTKHGWRGRAERTVLLADLVLVDDPENILTDHIWFTCGKTFDRLHLHPGDLVVFDARVAPYEKGYQGRRAEELGLDWYEVDYHLERPTKAIKGELVDLPDPTDDTVYVTSTIVAQAAARAGRTDVYSPAELVRDGNGTVIGCRGLQIPN</sequence>